<dbReference type="AlphaFoldDB" id="K1SGU2"/>
<organism evidence="1">
    <name type="scientific">human gut metagenome</name>
    <dbReference type="NCBI Taxonomy" id="408170"/>
    <lineage>
        <taxon>unclassified sequences</taxon>
        <taxon>metagenomes</taxon>
        <taxon>organismal metagenomes</taxon>
    </lineage>
</organism>
<feature type="non-terminal residue" evidence="1">
    <location>
        <position position="1"/>
    </location>
</feature>
<proteinExistence type="predicted"/>
<sequence length="91" mass="10927">HGYTDNNIDLPITRFVLQNKYYVDQEMHKSYRVMIESAMCAAENFAQVKNHTNLFLLESRDYARITNFYRKYFKETYSKIFIGTVKQIVNK</sequence>
<comment type="caution">
    <text evidence="1">The sequence shown here is derived from an EMBL/GenBank/DDBJ whole genome shotgun (WGS) entry which is preliminary data.</text>
</comment>
<name>K1SGU2_9ZZZZ</name>
<protein>
    <submittedName>
        <fullName evidence="1">Uncharacterized protein</fullName>
    </submittedName>
</protein>
<accession>K1SGU2</accession>
<reference evidence="1" key="1">
    <citation type="journal article" date="2013" name="Environ. Microbiol.">
        <title>Microbiota from the distal guts of lean and obese adolescents exhibit partial functional redundancy besides clear differences in community structure.</title>
        <authorList>
            <person name="Ferrer M."/>
            <person name="Ruiz A."/>
            <person name="Lanza F."/>
            <person name="Haange S.B."/>
            <person name="Oberbach A."/>
            <person name="Till H."/>
            <person name="Bargiela R."/>
            <person name="Campoy C."/>
            <person name="Segura M.T."/>
            <person name="Richter M."/>
            <person name="von Bergen M."/>
            <person name="Seifert J."/>
            <person name="Suarez A."/>
        </authorList>
    </citation>
    <scope>NUCLEOTIDE SEQUENCE</scope>
</reference>
<evidence type="ECO:0000313" key="1">
    <source>
        <dbReference type="EMBL" id="EKC54624.1"/>
    </source>
</evidence>
<gene>
    <name evidence="1" type="ORF">LEA_15766</name>
</gene>
<dbReference type="EMBL" id="AJWY01010763">
    <property type="protein sequence ID" value="EKC54624.1"/>
    <property type="molecule type" value="Genomic_DNA"/>
</dbReference>